<evidence type="ECO:0000313" key="2">
    <source>
        <dbReference type="Proteomes" id="UP000268014"/>
    </source>
</evidence>
<dbReference type="AlphaFoldDB" id="A0A0N4W8C0"/>
<evidence type="ECO:0000313" key="1">
    <source>
        <dbReference type="EMBL" id="VDO28955.1"/>
    </source>
</evidence>
<dbReference type="Proteomes" id="UP000268014">
    <property type="component" value="Unassembled WGS sequence"/>
</dbReference>
<name>A0A0N4W8C0_HAEPC</name>
<keyword evidence="2" id="KW-1185">Reference proteome</keyword>
<protein>
    <submittedName>
        <fullName evidence="3">Nuclear receptor domain-containing protein</fullName>
    </submittedName>
</protein>
<organism evidence="3">
    <name type="scientific">Haemonchus placei</name>
    <name type="common">Barber's pole worm</name>
    <dbReference type="NCBI Taxonomy" id="6290"/>
    <lineage>
        <taxon>Eukaryota</taxon>
        <taxon>Metazoa</taxon>
        <taxon>Ecdysozoa</taxon>
        <taxon>Nematoda</taxon>
        <taxon>Chromadorea</taxon>
        <taxon>Rhabditida</taxon>
        <taxon>Rhabditina</taxon>
        <taxon>Rhabditomorpha</taxon>
        <taxon>Strongyloidea</taxon>
        <taxon>Trichostrongylidae</taxon>
        <taxon>Haemonchus</taxon>
    </lineage>
</organism>
<reference evidence="1 2" key="2">
    <citation type="submission" date="2018-11" db="EMBL/GenBank/DDBJ databases">
        <authorList>
            <consortium name="Pathogen Informatics"/>
        </authorList>
    </citation>
    <scope>NUCLEOTIDE SEQUENCE [LARGE SCALE GENOMIC DNA]</scope>
    <source>
        <strain evidence="1 2">MHpl1</strain>
    </source>
</reference>
<gene>
    <name evidence="1" type="ORF">HPLM_LOCUS6433</name>
</gene>
<accession>A0A0N4W8C0</accession>
<evidence type="ECO:0000313" key="3">
    <source>
        <dbReference type="WBParaSite" id="HPLM_0000644101-mRNA-1"/>
    </source>
</evidence>
<reference evidence="3" key="1">
    <citation type="submission" date="2017-02" db="UniProtKB">
        <authorList>
            <consortium name="WormBaseParasite"/>
        </authorList>
    </citation>
    <scope>IDENTIFICATION</scope>
</reference>
<dbReference type="EMBL" id="UZAF01016493">
    <property type="protein sequence ID" value="VDO28955.1"/>
    <property type="molecule type" value="Genomic_DNA"/>
</dbReference>
<proteinExistence type="predicted"/>
<dbReference type="WBParaSite" id="HPLM_0000644101-mRNA-1">
    <property type="protein sequence ID" value="HPLM_0000644101-mRNA-1"/>
    <property type="gene ID" value="HPLM_0000644101"/>
</dbReference>
<sequence>MSCKKCRFDKCIASHMKPECKYAFTSMPIYSLECEFVEFFFSLSYSDSFTTCQNPINGGILENNLETLRSIDKLLLEKGL</sequence>